<keyword evidence="3" id="KW-1185">Reference proteome</keyword>
<evidence type="ECO:0000313" key="2">
    <source>
        <dbReference type="EMBL" id="KAF2882048.1"/>
    </source>
</evidence>
<sequence>MLNNVNRQLMDLHLELSNMLHPTLWAAAEQLSEFRAVTTSKQKKEFDRLLAEQKLRKEIQPLEPKKVVHNLSKHHLDEAAQSVLAKGSNYALAPTRILVEDITCGVESSISNIDKNAAEKIHQDMSRRQGQSNHSNGHRELRCKNKIPAGGSDIPTNDNGSHYILKENNENQDQKQPNRRRNMTASDTKGEIIKMPKILRSTQDPQGRYLAKQLQLHAEEVEFYVKNASHFIELLKKETVQTRPPASQLRNIENNPEKIQTTRSHHRSNKEYSTHGITPVSRNSELETRALQTAIQTQTIATIRGRRIRNMNIC</sequence>
<gene>
    <name evidence="2" type="ORF">ILUMI_24127</name>
</gene>
<dbReference type="EMBL" id="VTPC01090659">
    <property type="protein sequence ID" value="KAF2882048.1"/>
    <property type="molecule type" value="Genomic_DNA"/>
</dbReference>
<dbReference type="OrthoDB" id="6249720at2759"/>
<name>A0A8K0CCK2_IGNLU</name>
<dbReference type="Proteomes" id="UP000801492">
    <property type="component" value="Unassembled WGS sequence"/>
</dbReference>
<feature type="compositionally biased region" description="Basic and acidic residues" evidence="1">
    <location>
        <begin position="164"/>
        <end position="173"/>
    </location>
</feature>
<evidence type="ECO:0000313" key="3">
    <source>
        <dbReference type="Proteomes" id="UP000801492"/>
    </source>
</evidence>
<comment type="caution">
    <text evidence="2">The sequence shown here is derived from an EMBL/GenBank/DDBJ whole genome shotgun (WGS) entry which is preliminary data.</text>
</comment>
<accession>A0A8K0CCK2</accession>
<dbReference type="AlphaFoldDB" id="A0A8K0CCK2"/>
<protein>
    <submittedName>
        <fullName evidence="2">Uncharacterized protein</fullName>
    </submittedName>
</protein>
<organism evidence="2 3">
    <name type="scientific">Ignelater luminosus</name>
    <name type="common">Cucubano</name>
    <name type="synonym">Pyrophorus luminosus</name>
    <dbReference type="NCBI Taxonomy" id="2038154"/>
    <lineage>
        <taxon>Eukaryota</taxon>
        <taxon>Metazoa</taxon>
        <taxon>Ecdysozoa</taxon>
        <taxon>Arthropoda</taxon>
        <taxon>Hexapoda</taxon>
        <taxon>Insecta</taxon>
        <taxon>Pterygota</taxon>
        <taxon>Neoptera</taxon>
        <taxon>Endopterygota</taxon>
        <taxon>Coleoptera</taxon>
        <taxon>Polyphaga</taxon>
        <taxon>Elateriformia</taxon>
        <taxon>Elateroidea</taxon>
        <taxon>Elateridae</taxon>
        <taxon>Agrypninae</taxon>
        <taxon>Pyrophorini</taxon>
        <taxon>Ignelater</taxon>
    </lineage>
</organism>
<feature type="region of interest" description="Disordered" evidence="1">
    <location>
        <begin position="121"/>
        <end position="190"/>
    </location>
</feature>
<reference evidence="2" key="1">
    <citation type="submission" date="2019-08" db="EMBL/GenBank/DDBJ databases">
        <title>The genome of the North American firefly Photinus pyralis.</title>
        <authorList>
            <consortium name="Photinus pyralis genome working group"/>
            <person name="Fallon T.R."/>
            <person name="Sander Lower S.E."/>
            <person name="Weng J.-K."/>
        </authorList>
    </citation>
    <scope>NUCLEOTIDE SEQUENCE</scope>
    <source>
        <strain evidence="2">TRF0915ILg1</strain>
        <tissue evidence="2">Whole body</tissue>
    </source>
</reference>
<evidence type="ECO:0000256" key="1">
    <source>
        <dbReference type="SAM" id="MobiDB-lite"/>
    </source>
</evidence>
<proteinExistence type="predicted"/>